<dbReference type="InterPro" id="IPR036286">
    <property type="entry name" value="LexA/Signal_pep-like_sf"/>
</dbReference>
<organism evidence="2 3">
    <name type="scientific">Paraburkholderia bannensis</name>
    <dbReference type="NCBI Taxonomy" id="765414"/>
    <lineage>
        <taxon>Bacteria</taxon>
        <taxon>Pseudomonadati</taxon>
        <taxon>Pseudomonadota</taxon>
        <taxon>Betaproteobacteria</taxon>
        <taxon>Burkholderiales</taxon>
        <taxon>Burkholderiaceae</taxon>
        <taxon>Paraburkholderia</taxon>
    </lineage>
</organism>
<evidence type="ECO:0000313" key="3">
    <source>
        <dbReference type="Proteomes" id="UP000571554"/>
    </source>
</evidence>
<sequence length="235" mass="26138">METAKIPWELIAEKLDRLGKKPAWLADQLGVGTNVTTNWKSRGGAPHSRAKALATIFKCSTDELLTGSQKLPVKSDTNIPTDAYNEFHTGDNFAAGPDLRPRWYPEISWVQAGMWTEIADNFVAAEDTKKYQCHIDLGQYGYVLRVDGLSMTAPQGVSPSFPPGMLLFVRPYEDAVPGKYVIAKRNGNTATFKKLSMIDGELYLEALNPNWPEQYMKVQHDDVICGVVMHAGFDL</sequence>
<reference evidence="2 3" key="1">
    <citation type="submission" date="2020-08" db="EMBL/GenBank/DDBJ databases">
        <title>Above-ground endophytic microbial communities from plants in different locations in the United States.</title>
        <authorList>
            <person name="Frank C."/>
        </authorList>
    </citation>
    <scope>NUCLEOTIDE SEQUENCE [LARGE SCALE GENOMIC DNA]</scope>
    <source>
        <strain evidence="2 3">WP4_2_2</strain>
    </source>
</reference>
<comment type="caution">
    <text evidence="2">The sequence shown here is derived from an EMBL/GenBank/DDBJ whole genome shotgun (WGS) entry which is preliminary data.</text>
</comment>
<dbReference type="Pfam" id="PF00717">
    <property type="entry name" value="Peptidase_S24"/>
    <property type="match status" value="1"/>
</dbReference>
<dbReference type="CDD" id="cd06529">
    <property type="entry name" value="S24_LexA-like"/>
    <property type="match status" value="1"/>
</dbReference>
<dbReference type="RefSeq" id="WP_221303806.1">
    <property type="nucleotide sequence ID" value="NZ_JACHBW010000016.1"/>
</dbReference>
<dbReference type="Gene3D" id="1.10.260.40">
    <property type="entry name" value="lambda repressor-like DNA-binding domains"/>
    <property type="match status" value="1"/>
</dbReference>
<protein>
    <submittedName>
        <fullName evidence="2">SOS-response transcriptional repressor LexA</fullName>
    </submittedName>
</protein>
<dbReference type="InterPro" id="IPR015927">
    <property type="entry name" value="Peptidase_S24_S26A/B/C"/>
</dbReference>
<keyword evidence="3" id="KW-1185">Reference proteome</keyword>
<dbReference type="GO" id="GO:0003677">
    <property type="term" value="F:DNA binding"/>
    <property type="evidence" value="ECO:0007669"/>
    <property type="project" value="InterPro"/>
</dbReference>
<dbReference type="Proteomes" id="UP000571554">
    <property type="component" value="Unassembled WGS sequence"/>
</dbReference>
<evidence type="ECO:0000259" key="1">
    <source>
        <dbReference type="Pfam" id="PF00717"/>
    </source>
</evidence>
<gene>
    <name evidence="2" type="ORF">F4827_005052</name>
</gene>
<dbReference type="InterPro" id="IPR039418">
    <property type="entry name" value="LexA-like"/>
</dbReference>
<dbReference type="InterPro" id="IPR010982">
    <property type="entry name" value="Lambda_DNA-bd_dom_sf"/>
</dbReference>
<dbReference type="Gene3D" id="2.10.109.10">
    <property type="entry name" value="Umud Fragment, subunit A"/>
    <property type="match status" value="1"/>
</dbReference>
<dbReference type="AlphaFoldDB" id="A0A7W9U2N4"/>
<feature type="domain" description="Peptidase S24/S26A/S26B/S26C" evidence="1">
    <location>
        <begin position="105"/>
        <end position="229"/>
    </location>
</feature>
<evidence type="ECO:0000313" key="2">
    <source>
        <dbReference type="EMBL" id="MBB6105186.1"/>
    </source>
</evidence>
<accession>A0A7W9U2N4</accession>
<proteinExistence type="predicted"/>
<dbReference type="EMBL" id="JACHBW010000016">
    <property type="protein sequence ID" value="MBB6105186.1"/>
    <property type="molecule type" value="Genomic_DNA"/>
</dbReference>
<dbReference type="SUPFAM" id="SSF51306">
    <property type="entry name" value="LexA/Signal peptidase"/>
    <property type="match status" value="1"/>
</dbReference>
<name>A0A7W9U2N4_9BURK</name>